<dbReference type="EMBL" id="JACXAJ010000013">
    <property type="protein sequence ID" value="MBD1398986.1"/>
    <property type="molecule type" value="Genomic_DNA"/>
</dbReference>
<evidence type="ECO:0000313" key="1">
    <source>
        <dbReference type="EMBL" id="MBD1398986.1"/>
    </source>
</evidence>
<name>A0ABR7XLX8_9BACT</name>
<organism evidence="1 2">
    <name type="scientific">Pontibacter aquaedesilientis</name>
    <dbReference type="NCBI Taxonomy" id="2766980"/>
    <lineage>
        <taxon>Bacteria</taxon>
        <taxon>Pseudomonadati</taxon>
        <taxon>Bacteroidota</taxon>
        <taxon>Cytophagia</taxon>
        <taxon>Cytophagales</taxon>
        <taxon>Hymenobacteraceae</taxon>
        <taxon>Pontibacter</taxon>
    </lineage>
</organism>
<sequence length="47" mass="5230">MQHLYYYLTRHAALWLKALPALLRPQAAPGTPSYIPLSKGLLATIPL</sequence>
<proteinExistence type="predicted"/>
<evidence type="ECO:0000313" key="2">
    <source>
        <dbReference type="Proteomes" id="UP000625551"/>
    </source>
</evidence>
<accession>A0ABR7XLX8</accession>
<reference evidence="1 2" key="1">
    <citation type="submission" date="2020-09" db="EMBL/GenBank/DDBJ databases">
        <title>Genome sequencing and assembly of Pontibacter sp.</title>
        <authorList>
            <person name="Chhetri G."/>
        </authorList>
    </citation>
    <scope>NUCLEOTIDE SEQUENCE [LARGE SCALE GENOMIC DNA]</scope>
    <source>
        <strain evidence="1 2">JH31</strain>
    </source>
</reference>
<protein>
    <submittedName>
        <fullName evidence="1">Uncharacterized protein</fullName>
    </submittedName>
</protein>
<dbReference type="Proteomes" id="UP000625551">
    <property type="component" value="Unassembled WGS sequence"/>
</dbReference>
<keyword evidence="2" id="KW-1185">Reference proteome</keyword>
<comment type="caution">
    <text evidence="1">The sequence shown here is derived from an EMBL/GenBank/DDBJ whole genome shotgun (WGS) entry which is preliminary data.</text>
</comment>
<gene>
    <name evidence="1" type="ORF">H9Q13_17590</name>
</gene>